<dbReference type="EMBL" id="BGZK01001064">
    <property type="protein sequence ID" value="GBP70135.1"/>
    <property type="molecule type" value="Genomic_DNA"/>
</dbReference>
<proteinExistence type="predicted"/>
<evidence type="ECO:0000313" key="2">
    <source>
        <dbReference type="EMBL" id="GBP70135.1"/>
    </source>
</evidence>
<dbReference type="AlphaFoldDB" id="A0A4C1Y6S3"/>
<feature type="compositionally biased region" description="Basic and acidic residues" evidence="1">
    <location>
        <begin position="23"/>
        <end position="35"/>
    </location>
</feature>
<comment type="caution">
    <text evidence="2">The sequence shown here is derived from an EMBL/GenBank/DDBJ whole genome shotgun (WGS) entry which is preliminary data.</text>
</comment>
<protein>
    <submittedName>
        <fullName evidence="2">Uncharacterized protein</fullName>
    </submittedName>
</protein>
<evidence type="ECO:0000313" key="3">
    <source>
        <dbReference type="Proteomes" id="UP000299102"/>
    </source>
</evidence>
<name>A0A4C1Y6S3_EUMVA</name>
<sequence length="179" mass="20565">MHMNRIQRRPATQTQYSRAASAHQDKEKSRPTEDRKDEVNLFYTASEGIPVGIGTTLGILSCYLRIPKLRTAFRFRQISRDCCPNSAPPVGEWMKFARVNPRARRPFRRRNLSTPGARAGFAASAGLMRSNRLQTGLRRPRDMFKTVAFRPPRINQYFSRVPPTTPSFACRYPHHFRGA</sequence>
<dbReference type="Proteomes" id="UP000299102">
    <property type="component" value="Unassembled WGS sequence"/>
</dbReference>
<evidence type="ECO:0000256" key="1">
    <source>
        <dbReference type="SAM" id="MobiDB-lite"/>
    </source>
</evidence>
<feature type="region of interest" description="Disordered" evidence="1">
    <location>
        <begin position="1"/>
        <end position="35"/>
    </location>
</feature>
<keyword evidence="3" id="KW-1185">Reference proteome</keyword>
<gene>
    <name evidence="2" type="ORF">EVAR_55455_1</name>
</gene>
<reference evidence="2 3" key="1">
    <citation type="journal article" date="2019" name="Commun. Biol.">
        <title>The bagworm genome reveals a unique fibroin gene that provides high tensile strength.</title>
        <authorList>
            <person name="Kono N."/>
            <person name="Nakamura H."/>
            <person name="Ohtoshi R."/>
            <person name="Tomita M."/>
            <person name="Numata K."/>
            <person name="Arakawa K."/>
        </authorList>
    </citation>
    <scope>NUCLEOTIDE SEQUENCE [LARGE SCALE GENOMIC DNA]</scope>
</reference>
<organism evidence="2 3">
    <name type="scientific">Eumeta variegata</name>
    <name type="common">Bagworm moth</name>
    <name type="synonym">Eumeta japonica</name>
    <dbReference type="NCBI Taxonomy" id="151549"/>
    <lineage>
        <taxon>Eukaryota</taxon>
        <taxon>Metazoa</taxon>
        <taxon>Ecdysozoa</taxon>
        <taxon>Arthropoda</taxon>
        <taxon>Hexapoda</taxon>
        <taxon>Insecta</taxon>
        <taxon>Pterygota</taxon>
        <taxon>Neoptera</taxon>
        <taxon>Endopterygota</taxon>
        <taxon>Lepidoptera</taxon>
        <taxon>Glossata</taxon>
        <taxon>Ditrysia</taxon>
        <taxon>Tineoidea</taxon>
        <taxon>Psychidae</taxon>
        <taxon>Oiketicinae</taxon>
        <taxon>Eumeta</taxon>
    </lineage>
</organism>
<accession>A0A4C1Y6S3</accession>